<gene>
    <name evidence="1" type="ORF">Q3982_05285</name>
</gene>
<keyword evidence="2" id="KW-1185">Reference proteome</keyword>
<organism evidence="1 2">
    <name type="scientific">Phoenicibacter congonensis</name>
    <dbReference type="NCBI Taxonomy" id="1944646"/>
    <lineage>
        <taxon>Bacteria</taxon>
        <taxon>Bacillati</taxon>
        <taxon>Actinomycetota</taxon>
        <taxon>Coriobacteriia</taxon>
        <taxon>Eggerthellales</taxon>
        <taxon>Eggerthellaceae</taxon>
        <taxon>Phoenicibacter</taxon>
    </lineage>
</organism>
<accession>A0AA43RJN8</accession>
<evidence type="ECO:0008006" key="3">
    <source>
        <dbReference type="Google" id="ProtNLM"/>
    </source>
</evidence>
<feature type="non-terminal residue" evidence="1">
    <location>
        <position position="1727"/>
    </location>
</feature>
<name>A0AA43RJN8_9ACTN</name>
<sequence length="1727" mass="190452">MYLALHKGAVVGYAGYKVYNRGAENLNHNLRLNMTKYNLSIIDPDTTAIYVDGKLTNVQVAKNVLLVDPASMHSSDRNTGVSFDIYRDETTAVSAAVDTQFNGLAKLDGVYFCESGKTSNHSELYKLDSDSFTLTADILEKYSSYINDNKIVIQPVYSVSDSSLRVESFDNTKTTGQKFVADNNSCTGEFYYSGQHIGTLSWTKPRTDTNNYLVADTLKFNFEYAEGVSSRLWNLKLDTRAASTESLLSAADIITKNTGTLSVDIQLSDLYFSVTPNFSLADTTTVLNVTNPGDGDFIGKGGKYATENSDGSVTLKGYSAQDGATDTVFNNMSVNEIITFHAQPKSGYRAKWSYTDSASHQTKTYYGNSFFFAIQNPYDINDNHITLTFEKTGDDYKTFSFYGQTMLQEGTVINPPTSQTDTYNLVGGAQVTMDSYSALSDENGEFCLETNPGNEGSEIVNISASKDEIHRALVFYNHRYYICDINMADYLSSDDVSSINAKLKLQYKTNGVTPTKINAVSSDGTVYGDTITLISANAVQFDLSLDTKGQSADKPVNLVRWTVENDDGIKSTYDVELEKGQTVSHWANTLSEIIKQGDKLFVEMLWKGYDSSASTIYSSYGKFDTGYSFVATSVTDTITYAPDIGVPNTMAQPIPVLGNVSPTVSIKGCTPIINTGTAGEDKDGHELHTLTIGVSFGKLKNVASKDSRWSSAGPLGKAKMLTNILDAYDKANNSEAGIPKHAAGKSLANTLNMKTAVKLSFSITLCYQGNYYVDDNGEWNFVGNLFIAGAGGSIRVSMPFVLCYIPCFAYFTASINVNIYMGQFARNDGEPGSTVALTLDQLSDANASTFQGVYELKIGLGAGVGVGFDGLLSASGGVDFNFDIQFNDYLRGVGNVGMSGSITLELLFLKASWSAKFFSAEMFNTLGDSNDVMNLNKLQSKIETDLLKNTTLGDMVVSTAETSNRLLASRGLTEEKVVQPTDTLVNPEIISIGNDRYLIVSTSTDYSTSKDNVLHFYIYDEPSNSIVDSGSILKRAAKDAYGEETAEKLSQLTEDYYKIDHDAVMADCGDDILIAWNKCMIASSGDNSELLNSVGIATIFYNKESGKFHDYKVIADKDNKYLYMMPKLVYNSKSDSVQLFYQAMNIENVSLNTTLEELQSLPTVLLTSYCSADSGDWSDGETVSINEKYLKYFDAVAYGDKTLLSYVASDTYGFTLDSLDEFEVESDFDDSKFETNNSLYIQSFETKNGKLVSSNPMRITKDGYVTANPKFINISTQGVENTLLFYKCNGAYAYQNITNILTNGLYKDMDGYSQISDSYVEPQFISETDDYTTNDDFSVFTNGSGDIYALWTTTESNQQQIWVRQFVFNRFDKVTEVGKLDSDGVIIYDENSNPVMEKLDSPMYLLNGYWGGKTYLTEGGIYGSDSYGLYKDDFSAAVLDNGDLLTAFNAYDREITDDGCEYVNNMLVVSEYNTDSEYHTPKEIDAIEFSNDYPTGGETVNVTCHAENLGINSGRDVTVTLYVNGKAYDTINESLWLSAQAKAFDFYYTLPQGQSADEVSMYFTVTEDGEEKLVSDSFALKQGADLEITALTLSEINLITEDNDNAKFFVRATVQNKGNEDYPGGDYVRLVDQDVEEMCKAMEDGYEAGDPIYTSFGKEQINSIEIGNITEVWFISEDIPSQVFEKTGTDTAYLECIISDKNEPDWKTRNSEESFSAISEFYPGLTS</sequence>
<dbReference type="Proteomes" id="UP001168575">
    <property type="component" value="Unassembled WGS sequence"/>
</dbReference>
<comment type="caution">
    <text evidence="1">The sequence shown here is derived from an EMBL/GenBank/DDBJ whole genome shotgun (WGS) entry which is preliminary data.</text>
</comment>
<protein>
    <recommendedName>
        <fullName evidence="3">CARDB domain-containing protein</fullName>
    </recommendedName>
</protein>
<dbReference type="EMBL" id="JAUMVS010000086">
    <property type="protein sequence ID" value="MDO4842071.1"/>
    <property type="molecule type" value="Genomic_DNA"/>
</dbReference>
<proteinExistence type="predicted"/>
<evidence type="ECO:0000313" key="1">
    <source>
        <dbReference type="EMBL" id="MDO4842071.1"/>
    </source>
</evidence>
<reference evidence="1" key="1">
    <citation type="submission" date="2023-07" db="EMBL/GenBank/DDBJ databases">
        <title>Between Cages and Wild: Unraveling the Impact of Captivity on Animal Microbiomes and Antimicrobial Resistance.</title>
        <authorList>
            <person name="Schmartz G.P."/>
            <person name="Rehner J."/>
            <person name="Schuff M.J."/>
            <person name="Becker S.L."/>
            <person name="Kravczyk M."/>
            <person name="Gurevich A."/>
            <person name="Francke R."/>
            <person name="Mueller R."/>
            <person name="Keller V."/>
            <person name="Keller A."/>
        </authorList>
    </citation>
    <scope>NUCLEOTIDE SEQUENCE</scope>
    <source>
        <strain evidence="1">S12M_St_49</strain>
    </source>
</reference>
<evidence type="ECO:0000313" key="2">
    <source>
        <dbReference type="Proteomes" id="UP001168575"/>
    </source>
</evidence>